<dbReference type="VEuPathDB" id="VectorBase:GPAI041843"/>
<dbReference type="EnsemblMetazoa" id="GPAI041843-RA">
    <property type="protein sequence ID" value="GPAI041843-PA"/>
    <property type="gene ID" value="GPAI041843"/>
</dbReference>
<feature type="transmembrane region" description="Helical" evidence="1">
    <location>
        <begin position="51"/>
        <end position="67"/>
    </location>
</feature>
<protein>
    <submittedName>
        <fullName evidence="2">Uncharacterized protein</fullName>
    </submittedName>
</protein>
<proteinExistence type="predicted"/>
<name>A0A1B0AD75_GLOPL</name>
<reference evidence="2" key="2">
    <citation type="submission" date="2020-05" db="UniProtKB">
        <authorList>
            <consortium name="EnsemblMetazoa"/>
        </authorList>
    </citation>
    <scope>IDENTIFICATION</scope>
    <source>
        <strain evidence="2">IAEA</strain>
    </source>
</reference>
<dbReference type="AlphaFoldDB" id="A0A1B0AD75"/>
<sequence length="261" mass="30775">MTYGFHRRSYTNDYYNYNNDDEILWLLDFISIHDVWTITTTLTDYCVKHPLIFNVLLAYLLLVKSTFDYTGFSLKSDLHLRDFLGRSFALMRFCKWFRFDIAFYLMGSETMRFCVYTTVYVFDLVLFGVYFYSTDENIRDFMSWLSEHNAGVHSQSINNSTEDMDQDIKRTLMQHSYTSSVFFTYSLQLTHFQYANVNGNCTVSTKSKLNTAKDNNIEGNIAGVAFLPNMPTLDVTRRKNDGQEYFRLCDSMRIDLKEAHY</sequence>
<reference evidence="3" key="1">
    <citation type="submission" date="2014-03" db="EMBL/GenBank/DDBJ databases">
        <authorList>
            <person name="Aksoy S."/>
            <person name="Warren W."/>
            <person name="Wilson R.K."/>
        </authorList>
    </citation>
    <scope>NUCLEOTIDE SEQUENCE [LARGE SCALE GENOMIC DNA]</scope>
    <source>
        <strain evidence="3">IAEA</strain>
    </source>
</reference>
<evidence type="ECO:0000313" key="3">
    <source>
        <dbReference type="Proteomes" id="UP000092445"/>
    </source>
</evidence>
<keyword evidence="1" id="KW-1133">Transmembrane helix</keyword>
<dbReference type="Proteomes" id="UP000092445">
    <property type="component" value="Unassembled WGS sequence"/>
</dbReference>
<organism evidence="2 3">
    <name type="scientific">Glossina pallidipes</name>
    <name type="common">Tsetse fly</name>
    <dbReference type="NCBI Taxonomy" id="7398"/>
    <lineage>
        <taxon>Eukaryota</taxon>
        <taxon>Metazoa</taxon>
        <taxon>Ecdysozoa</taxon>
        <taxon>Arthropoda</taxon>
        <taxon>Hexapoda</taxon>
        <taxon>Insecta</taxon>
        <taxon>Pterygota</taxon>
        <taxon>Neoptera</taxon>
        <taxon>Endopterygota</taxon>
        <taxon>Diptera</taxon>
        <taxon>Brachycera</taxon>
        <taxon>Muscomorpha</taxon>
        <taxon>Hippoboscoidea</taxon>
        <taxon>Glossinidae</taxon>
        <taxon>Glossina</taxon>
    </lineage>
</organism>
<keyword evidence="1" id="KW-0812">Transmembrane</keyword>
<keyword evidence="1" id="KW-0472">Membrane</keyword>
<accession>A0A1B0AD75</accession>
<evidence type="ECO:0000256" key="1">
    <source>
        <dbReference type="SAM" id="Phobius"/>
    </source>
</evidence>
<feature type="transmembrane region" description="Helical" evidence="1">
    <location>
        <begin position="113"/>
        <end position="132"/>
    </location>
</feature>
<keyword evidence="3" id="KW-1185">Reference proteome</keyword>
<evidence type="ECO:0000313" key="2">
    <source>
        <dbReference type="EnsemblMetazoa" id="GPAI041843-PA"/>
    </source>
</evidence>